<dbReference type="PIRSF" id="PIRSF020785">
    <property type="entry name" value="Competence_ComB"/>
    <property type="match status" value="1"/>
</dbReference>
<evidence type="ECO:0000256" key="1">
    <source>
        <dbReference type="SAM" id="Phobius"/>
    </source>
</evidence>
<dbReference type="RefSeq" id="WP_103853751.1">
    <property type="nucleotide sequence ID" value="NZ_JBLOCT010000013.1"/>
</dbReference>
<dbReference type="Proteomes" id="UP000255113">
    <property type="component" value="Unassembled WGS sequence"/>
</dbReference>
<keyword evidence="1" id="KW-0812">Transmembrane</keyword>
<name>A0A379AZQ3_AVIGA</name>
<feature type="transmembrane region" description="Helical" evidence="1">
    <location>
        <begin position="20"/>
        <end position="42"/>
    </location>
</feature>
<dbReference type="InterPro" id="IPR016778">
    <property type="entry name" value="Competence_ComB"/>
</dbReference>
<evidence type="ECO:0000313" key="4">
    <source>
        <dbReference type="Proteomes" id="UP000255113"/>
    </source>
</evidence>
<dbReference type="Proteomes" id="UP000294683">
    <property type="component" value="Unassembled WGS sequence"/>
</dbReference>
<protein>
    <submittedName>
        <fullName evidence="2">Protein ComB</fullName>
    </submittedName>
</protein>
<reference evidence="2 4" key="1">
    <citation type="submission" date="2018-06" db="EMBL/GenBank/DDBJ databases">
        <authorList>
            <consortium name="Pathogen Informatics"/>
            <person name="Doyle S."/>
        </authorList>
    </citation>
    <scope>NUCLEOTIDE SEQUENCE [LARGE SCALE GENOMIC DNA]</scope>
    <source>
        <strain evidence="2 4">NCTC11188</strain>
    </source>
</reference>
<evidence type="ECO:0000313" key="5">
    <source>
        <dbReference type="Proteomes" id="UP000294683"/>
    </source>
</evidence>
<evidence type="ECO:0000313" key="2">
    <source>
        <dbReference type="EMBL" id="SUB28396.1"/>
    </source>
</evidence>
<dbReference type="EMBL" id="UGSQ01000003">
    <property type="protein sequence ID" value="SUB28396.1"/>
    <property type="molecule type" value="Genomic_DNA"/>
</dbReference>
<proteinExistence type="predicted"/>
<gene>
    <name evidence="2" type="primary">comB</name>
    <name evidence="3" type="ORF">EV689_10377</name>
    <name evidence="2" type="ORF">NCTC11188_02220</name>
</gene>
<organism evidence="2 4">
    <name type="scientific">Avibacterium gallinarum</name>
    <name type="common">Pasteurella gallinarum</name>
    <dbReference type="NCBI Taxonomy" id="755"/>
    <lineage>
        <taxon>Bacteria</taxon>
        <taxon>Pseudomonadati</taxon>
        <taxon>Pseudomonadota</taxon>
        <taxon>Gammaproteobacteria</taxon>
        <taxon>Pasteurellales</taxon>
        <taxon>Pasteurellaceae</taxon>
        <taxon>Avibacterium</taxon>
    </lineage>
</organism>
<dbReference type="AlphaFoldDB" id="A0A379AZQ3"/>
<keyword evidence="5" id="KW-1185">Reference proteome</keyword>
<sequence>MAINLLPWRLTAHHKNMKKLLLRAGICFAISLACHLAMFNVLQAEQAIAPQKNAQYETLSQNLNQTIEQISALRQHYVYQQEQQSLPSQEVIQFLDWLAALPLQQGELNDVALTQEKLLLNGFTEDQQEFEQLQQRITQLALFNHSQLTQFQPTGSQLTFEFQLKNEQDDEANF</sequence>
<dbReference type="EMBL" id="SNXJ01000003">
    <property type="protein sequence ID" value="TDP29159.1"/>
    <property type="molecule type" value="Genomic_DNA"/>
</dbReference>
<accession>A0A379AZQ3</accession>
<reference evidence="3 5" key="2">
    <citation type="submission" date="2019-03" db="EMBL/GenBank/DDBJ databases">
        <title>Genomic Encyclopedia of Type Strains, Phase IV (KMG-IV): sequencing the most valuable type-strain genomes for metagenomic binning, comparative biology and taxonomic classification.</title>
        <authorList>
            <person name="Goeker M."/>
        </authorList>
    </citation>
    <scope>NUCLEOTIDE SEQUENCE [LARGE SCALE GENOMIC DNA]</scope>
    <source>
        <strain evidence="3 5">DSM 17481</strain>
    </source>
</reference>
<keyword evidence="1" id="KW-1133">Transmembrane helix</keyword>
<evidence type="ECO:0000313" key="3">
    <source>
        <dbReference type="EMBL" id="TDP29159.1"/>
    </source>
</evidence>
<keyword evidence="1" id="KW-0472">Membrane</keyword>